<protein>
    <submittedName>
        <fullName evidence="2">Copper-binding protein</fullName>
    </submittedName>
</protein>
<evidence type="ECO:0000313" key="3">
    <source>
        <dbReference type="Proteomes" id="UP001555342"/>
    </source>
</evidence>
<dbReference type="InterPro" id="IPR021647">
    <property type="entry name" value="CusF_Ec"/>
</dbReference>
<dbReference type="Gene3D" id="2.40.50.320">
    <property type="entry name" value="Copper binding periplasmic protein CusF"/>
    <property type="match status" value="1"/>
</dbReference>
<evidence type="ECO:0000313" key="2">
    <source>
        <dbReference type="EMBL" id="MEW7314043.1"/>
    </source>
</evidence>
<proteinExistence type="predicted"/>
<dbReference type="Pfam" id="PF11604">
    <property type="entry name" value="CusF_Ec"/>
    <property type="match status" value="1"/>
</dbReference>
<keyword evidence="3" id="KW-1185">Reference proteome</keyword>
<dbReference type="RefSeq" id="WP_367596094.1">
    <property type="nucleotide sequence ID" value="NZ_JBFMVT010000002.1"/>
</dbReference>
<dbReference type="EMBL" id="JBFMVT010000002">
    <property type="protein sequence ID" value="MEW7314043.1"/>
    <property type="molecule type" value="Genomic_DNA"/>
</dbReference>
<name>A0ABV3NWX6_9ENTR</name>
<organism evidence="2 3">
    <name type="scientific">Buttiauxella gaviniae</name>
    <dbReference type="NCBI Taxonomy" id="82990"/>
    <lineage>
        <taxon>Bacteria</taxon>
        <taxon>Pseudomonadati</taxon>
        <taxon>Pseudomonadota</taxon>
        <taxon>Gammaproteobacteria</taxon>
        <taxon>Enterobacterales</taxon>
        <taxon>Enterobacteriaceae</taxon>
        <taxon>Buttiauxella</taxon>
    </lineage>
</organism>
<dbReference type="Proteomes" id="UP001555342">
    <property type="component" value="Unassembled WGS sequence"/>
</dbReference>
<feature type="signal peptide" evidence="1">
    <location>
        <begin position="1"/>
        <end position="25"/>
    </location>
</feature>
<accession>A0ABV3NWX6</accession>
<dbReference type="InterPro" id="IPR042230">
    <property type="entry name" value="CusF_sf"/>
</dbReference>
<evidence type="ECO:0000256" key="1">
    <source>
        <dbReference type="SAM" id="SignalP"/>
    </source>
</evidence>
<feature type="chain" id="PRO_5047222926" evidence="1">
    <location>
        <begin position="26"/>
        <end position="121"/>
    </location>
</feature>
<sequence>MSIFCARSLTTVALSVLTFLTVAQAAPHQMPHEMSHEMSMPMPQPMAAEVYHGHGVVKKVTDHSVSIAHLPVAALSWPAMTMTFSLPAVGTLPVVKAGETVDFTFSQQAEGYQLTSVTPTK</sequence>
<gene>
    <name evidence="2" type="ORF">AB1E22_15315</name>
</gene>
<reference evidence="2 3" key="1">
    <citation type="submission" date="2024-07" db="EMBL/GenBank/DDBJ databases">
        <authorList>
            <person name="Wang L."/>
        </authorList>
    </citation>
    <scope>NUCLEOTIDE SEQUENCE [LARGE SCALE GENOMIC DNA]</scope>
    <source>
        <strain evidence="2 3">WL359</strain>
    </source>
</reference>
<keyword evidence="1" id="KW-0732">Signal</keyword>
<comment type="caution">
    <text evidence="2">The sequence shown here is derived from an EMBL/GenBank/DDBJ whole genome shotgun (WGS) entry which is preliminary data.</text>
</comment>